<sequence>MVLWLTYIEFLSALRNSPMNKRDSEMMDDLFTYERLMNALAVSCKYQAKMRNLPAVYKPAV</sequence>
<dbReference type="EMBL" id="GL735763">
    <property type="protein sequence ID" value="EFX60695.1"/>
    <property type="molecule type" value="Genomic_DNA"/>
</dbReference>
<accession>E9I5N5</accession>
<name>E9I5N5_DAPPU</name>
<dbReference type="AlphaFoldDB" id="E9I5N5"/>
<evidence type="ECO:0000313" key="2">
    <source>
        <dbReference type="Proteomes" id="UP000000305"/>
    </source>
</evidence>
<organism evidence="1 2">
    <name type="scientific">Daphnia pulex</name>
    <name type="common">Water flea</name>
    <dbReference type="NCBI Taxonomy" id="6669"/>
    <lineage>
        <taxon>Eukaryota</taxon>
        <taxon>Metazoa</taxon>
        <taxon>Ecdysozoa</taxon>
        <taxon>Arthropoda</taxon>
        <taxon>Crustacea</taxon>
        <taxon>Branchiopoda</taxon>
        <taxon>Diplostraca</taxon>
        <taxon>Cladocera</taxon>
        <taxon>Anomopoda</taxon>
        <taxon>Daphniidae</taxon>
        <taxon>Daphnia</taxon>
    </lineage>
</organism>
<evidence type="ECO:0000313" key="1">
    <source>
        <dbReference type="EMBL" id="EFX60695.1"/>
    </source>
</evidence>
<proteinExistence type="predicted"/>
<protein>
    <submittedName>
        <fullName evidence="1">Uncharacterized protein</fullName>
    </submittedName>
</protein>
<keyword evidence="2" id="KW-1185">Reference proteome</keyword>
<dbReference type="Proteomes" id="UP000000305">
    <property type="component" value="Unassembled WGS sequence"/>
</dbReference>
<dbReference type="KEGG" id="dpx:DAPPUDRAFT_276073"/>
<gene>
    <name evidence="1" type="ORF">DAPPUDRAFT_276073</name>
</gene>
<reference evidence="1 2" key="1">
    <citation type="journal article" date="2011" name="Science">
        <title>The ecoresponsive genome of Daphnia pulex.</title>
        <authorList>
            <person name="Colbourne J.K."/>
            <person name="Pfrender M.E."/>
            <person name="Gilbert D."/>
            <person name="Thomas W.K."/>
            <person name="Tucker A."/>
            <person name="Oakley T.H."/>
            <person name="Tokishita S."/>
            <person name="Aerts A."/>
            <person name="Arnold G.J."/>
            <person name="Basu M.K."/>
            <person name="Bauer D.J."/>
            <person name="Caceres C.E."/>
            <person name="Carmel L."/>
            <person name="Casola C."/>
            <person name="Choi J.H."/>
            <person name="Detter J.C."/>
            <person name="Dong Q."/>
            <person name="Dusheyko S."/>
            <person name="Eads B.D."/>
            <person name="Frohlich T."/>
            <person name="Geiler-Samerotte K.A."/>
            <person name="Gerlach D."/>
            <person name="Hatcher P."/>
            <person name="Jogdeo S."/>
            <person name="Krijgsveld J."/>
            <person name="Kriventseva E.V."/>
            <person name="Kultz D."/>
            <person name="Laforsch C."/>
            <person name="Lindquist E."/>
            <person name="Lopez J."/>
            <person name="Manak J.R."/>
            <person name="Muller J."/>
            <person name="Pangilinan J."/>
            <person name="Patwardhan R.P."/>
            <person name="Pitluck S."/>
            <person name="Pritham E.J."/>
            <person name="Rechtsteiner A."/>
            <person name="Rho M."/>
            <person name="Rogozin I.B."/>
            <person name="Sakarya O."/>
            <person name="Salamov A."/>
            <person name="Schaack S."/>
            <person name="Shapiro H."/>
            <person name="Shiga Y."/>
            <person name="Skalitzky C."/>
            <person name="Smith Z."/>
            <person name="Souvorov A."/>
            <person name="Sung W."/>
            <person name="Tang Z."/>
            <person name="Tsuchiya D."/>
            <person name="Tu H."/>
            <person name="Vos H."/>
            <person name="Wang M."/>
            <person name="Wolf Y.I."/>
            <person name="Yamagata H."/>
            <person name="Yamada T."/>
            <person name="Ye Y."/>
            <person name="Shaw J.R."/>
            <person name="Andrews J."/>
            <person name="Crease T.J."/>
            <person name="Tang H."/>
            <person name="Lucas S.M."/>
            <person name="Robertson H.M."/>
            <person name="Bork P."/>
            <person name="Koonin E.V."/>
            <person name="Zdobnov E.M."/>
            <person name="Grigoriev I.V."/>
            <person name="Lynch M."/>
            <person name="Boore J.L."/>
        </authorList>
    </citation>
    <scope>NUCLEOTIDE SEQUENCE [LARGE SCALE GENOMIC DNA]</scope>
</reference>
<dbReference type="HOGENOM" id="CLU_2924947_0_0_1"/>
<dbReference type="InParanoid" id="E9I5N5"/>